<evidence type="ECO:0000313" key="2">
    <source>
        <dbReference type="EMBL" id="VTZ49388.1"/>
    </source>
</evidence>
<name>A0A8B6M3I7_METTU</name>
<feature type="compositionally biased region" description="Basic and acidic residues" evidence="1">
    <location>
        <begin position="39"/>
        <end position="48"/>
    </location>
</feature>
<accession>A0A8B6M3I7</accession>
<protein>
    <submittedName>
        <fullName evidence="2">Uncharacterized protein</fullName>
    </submittedName>
</protein>
<feature type="region of interest" description="Disordered" evidence="1">
    <location>
        <begin position="23"/>
        <end position="75"/>
    </location>
</feature>
<proteinExistence type="predicted"/>
<gene>
    <name evidence="2" type="ORF">MPC4_160038</name>
</gene>
<organism evidence="2 3">
    <name type="scientific">Methylocella tundrae</name>
    <dbReference type="NCBI Taxonomy" id="227605"/>
    <lineage>
        <taxon>Bacteria</taxon>
        <taxon>Pseudomonadati</taxon>
        <taxon>Pseudomonadota</taxon>
        <taxon>Alphaproteobacteria</taxon>
        <taxon>Hyphomicrobiales</taxon>
        <taxon>Beijerinckiaceae</taxon>
        <taxon>Methylocella</taxon>
    </lineage>
</organism>
<dbReference type="AlphaFoldDB" id="A0A8B6M3I7"/>
<dbReference type="Proteomes" id="UP000485880">
    <property type="component" value="Unassembled WGS sequence"/>
</dbReference>
<evidence type="ECO:0000256" key="1">
    <source>
        <dbReference type="SAM" id="MobiDB-lite"/>
    </source>
</evidence>
<sequence length="75" mass="8153">MDVSCAQIMDVCLTRPFVLHAPKRRPGMSGRWLQSLSPRRSDGGKTYRDGVSPLGVSVWPAPDPESNRPCAPACS</sequence>
<keyword evidence="3" id="KW-1185">Reference proteome</keyword>
<reference evidence="2 3" key="1">
    <citation type="submission" date="2019-05" db="EMBL/GenBank/DDBJ databases">
        <authorList>
            <person name="Farhan Ul Haque M."/>
        </authorList>
    </citation>
    <scope>NUCLEOTIDE SEQUENCE [LARGE SCALE GENOMIC DNA]</scope>
    <source>
        <strain evidence="2">2</strain>
    </source>
</reference>
<evidence type="ECO:0000313" key="3">
    <source>
        <dbReference type="Proteomes" id="UP000485880"/>
    </source>
</evidence>
<comment type="caution">
    <text evidence="2">The sequence shown here is derived from an EMBL/GenBank/DDBJ whole genome shotgun (WGS) entry which is preliminary data.</text>
</comment>
<dbReference type="EMBL" id="CABFMQ020000068">
    <property type="protein sequence ID" value="VTZ49388.1"/>
    <property type="molecule type" value="Genomic_DNA"/>
</dbReference>